<evidence type="ECO:0000256" key="1">
    <source>
        <dbReference type="SAM" id="MobiDB-lite"/>
    </source>
</evidence>
<dbReference type="PANTHER" id="PTHR18806">
    <property type="entry name" value="RBM25 PROTEIN"/>
    <property type="match status" value="1"/>
</dbReference>
<dbReference type="AlphaFoldDB" id="A0AAN8X7X2"/>
<feature type="region of interest" description="Disordered" evidence="1">
    <location>
        <begin position="60"/>
        <end position="164"/>
    </location>
</feature>
<feature type="non-terminal residue" evidence="2">
    <location>
        <position position="1"/>
    </location>
</feature>
<protein>
    <submittedName>
        <fullName evidence="2">Uncharacterized protein</fullName>
    </submittedName>
</protein>
<evidence type="ECO:0000313" key="3">
    <source>
        <dbReference type="Proteomes" id="UP001381693"/>
    </source>
</evidence>
<comment type="caution">
    <text evidence="2">The sequence shown here is derived from an EMBL/GenBank/DDBJ whole genome shotgun (WGS) entry which is preliminary data.</text>
</comment>
<dbReference type="GO" id="GO:0005681">
    <property type="term" value="C:spliceosomal complex"/>
    <property type="evidence" value="ECO:0007669"/>
    <property type="project" value="TreeGrafter"/>
</dbReference>
<dbReference type="EMBL" id="JAXCGZ010008167">
    <property type="protein sequence ID" value="KAK7077876.1"/>
    <property type="molecule type" value="Genomic_DNA"/>
</dbReference>
<dbReference type="GO" id="GO:0000381">
    <property type="term" value="P:regulation of alternative mRNA splicing, via spliceosome"/>
    <property type="evidence" value="ECO:0007669"/>
    <property type="project" value="TreeGrafter"/>
</dbReference>
<accession>A0AAN8X7X2</accession>
<keyword evidence="3" id="KW-1185">Reference proteome</keyword>
<dbReference type="PANTHER" id="PTHR18806:SF4">
    <property type="entry name" value="RNA-BINDING PROTEIN 25"/>
    <property type="match status" value="1"/>
</dbReference>
<sequence length="203" mass="23174">GHAFQRRLMEREQEKEMDTRDRVKEKEELEELRAKIISEGHDNPDAAFQKACAEREEQYRPKLLIKPAERKIPPPAAHVSEEMPPVLPQTPDQPPLPVAPPDSDSDSDGRISDAPPEPVPDINDDSQSRDTFPSAEVTPTPPKRKKYDVKDVFNQDDDDLPQKKKKLPLPGMCVCVCFTAMIYRSCQIRRQYVYFSVAVTTDF</sequence>
<proteinExistence type="predicted"/>
<name>A0AAN8X7X2_HALRR</name>
<feature type="compositionally biased region" description="Pro residues" evidence="1">
    <location>
        <begin position="85"/>
        <end position="100"/>
    </location>
</feature>
<reference evidence="2 3" key="1">
    <citation type="submission" date="2023-11" db="EMBL/GenBank/DDBJ databases">
        <title>Halocaridina rubra genome assembly.</title>
        <authorList>
            <person name="Smith C."/>
        </authorList>
    </citation>
    <scope>NUCLEOTIDE SEQUENCE [LARGE SCALE GENOMIC DNA]</scope>
    <source>
        <strain evidence="2">EP-1</strain>
        <tissue evidence="2">Whole</tissue>
    </source>
</reference>
<evidence type="ECO:0000313" key="2">
    <source>
        <dbReference type="EMBL" id="KAK7077876.1"/>
    </source>
</evidence>
<dbReference type="Proteomes" id="UP001381693">
    <property type="component" value="Unassembled WGS sequence"/>
</dbReference>
<organism evidence="2 3">
    <name type="scientific">Halocaridina rubra</name>
    <name type="common">Hawaiian red shrimp</name>
    <dbReference type="NCBI Taxonomy" id="373956"/>
    <lineage>
        <taxon>Eukaryota</taxon>
        <taxon>Metazoa</taxon>
        <taxon>Ecdysozoa</taxon>
        <taxon>Arthropoda</taxon>
        <taxon>Crustacea</taxon>
        <taxon>Multicrustacea</taxon>
        <taxon>Malacostraca</taxon>
        <taxon>Eumalacostraca</taxon>
        <taxon>Eucarida</taxon>
        <taxon>Decapoda</taxon>
        <taxon>Pleocyemata</taxon>
        <taxon>Caridea</taxon>
        <taxon>Atyoidea</taxon>
        <taxon>Atyidae</taxon>
        <taxon>Halocaridina</taxon>
    </lineage>
</organism>
<gene>
    <name evidence="2" type="ORF">SK128_003723</name>
</gene>
<dbReference type="GO" id="GO:0003729">
    <property type="term" value="F:mRNA binding"/>
    <property type="evidence" value="ECO:0007669"/>
    <property type="project" value="TreeGrafter"/>
</dbReference>
<feature type="region of interest" description="Disordered" evidence="1">
    <location>
        <begin position="1"/>
        <end position="26"/>
    </location>
</feature>
<dbReference type="InterPro" id="IPR052768">
    <property type="entry name" value="RBM25"/>
</dbReference>
<feature type="compositionally biased region" description="Basic and acidic residues" evidence="1">
    <location>
        <begin position="7"/>
        <end position="26"/>
    </location>
</feature>